<feature type="region of interest" description="Disordered" evidence="1">
    <location>
        <begin position="1"/>
        <end position="24"/>
    </location>
</feature>
<dbReference type="PANTHER" id="PTHR23150">
    <property type="entry name" value="SULFATASE MODIFYING FACTOR 1, 2"/>
    <property type="match status" value="1"/>
</dbReference>
<name>A0ABN2G4Q5_9ACTN</name>
<dbReference type="SUPFAM" id="SSF56436">
    <property type="entry name" value="C-type lectin-like"/>
    <property type="match status" value="1"/>
</dbReference>
<evidence type="ECO:0000256" key="1">
    <source>
        <dbReference type="SAM" id="MobiDB-lite"/>
    </source>
</evidence>
<gene>
    <name evidence="3" type="ORF">GCM10009733_073680</name>
</gene>
<dbReference type="Proteomes" id="UP001500064">
    <property type="component" value="Unassembled WGS sequence"/>
</dbReference>
<evidence type="ECO:0000313" key="4">
    <source>
        <dbReference type="Proteomes" id="UP001500064"/>
    </source>
</evidence>
<dbReference type="InterPro" id="IPR051043">
    <property type="entry name" value="Sulfatase_Mod_Factor_Kinase"/>
</dbReference>
<feature type="region of interest" description="Disordered" evidence="1">
    <location>
        <begin position="51"/>
        <end position="70"/>
    </location>
</feature>
<feature type="compositionally biased region" description="Low complexity" evidence="1">
    <location>
        <begin position="14"/>
        <end position="24"/>
    </location>
</feature>
<sequence>MSACCGPSREAGDGPAEVAGGPVEVAGGPVEEAVTITARRTAPRGMVRVPGGTYLVGGDDPDGRPEDGEGPVREVRLDPFMIDPACVTNAQFATFVKETGYVTEAERIGWSFVFRQFASAGVIDATVPGAPWWAGVEGATWRTPEGPGSSNGDRQNHPVVHVSWNDATAYATWAGKRLPTEAEWEAAARGGLERKRYPWGDELAPKGRKRCNIWEGHFPSAPSKGTMPVKSFQPNGYGLYNVSGNVWEWTADWWGTEWEPYADNPTGPAEGPGKVIRGGSYMCHDSYCNRYRVAARTSNTPDSSTGHTGFRCAAIL</sequence>
<comment type="caution">
    <text evidence="3">The sequence shown here is derived from an EMBL/GenBank/DDBJ whole genome shotgun (WGS) entry which is preliminary data.</text>
</comment>
<organism evidence="3 4">
    <name type="scientific">Nonomuraea maheshkhaliensis</name>
    <dbReference type="NCBI Taxonomy" id="419590"/>
    <lineage>
        <taxon>Bacteria</taxon>
        <taxon>Bacillati</taxon>
        <taxon>Actinomycetota</taxon>
        <taxon>Actinomycetes</taxon>
        <taxon>Streptosporangiales</taxon>
        <taxon>Streptosporangiaceae</taxon>
        <taxon>Nonomuraea</taxon>
    </lineage>
</organism>
<dbReference type="InterPro" id="IPR005532">
    <property type="entry name" value="SUMF_dom"/>
</dbReference>
<dbReference type="EMBL" id="BAAAMU010000073">
    <property type="protein sequence ID" value="GAA1665280.1"/>
    <property type="molecule type" value="Genomic_DNA"/>
</dbReference>
<protein>
    <submittedName>
        <fullName evidence="3">Formylglycine-generating enzyme family protein</fullName>
    </submittedName>
</protein>
<dbReference type="InterPro" id="IPR042095">
    <property type="entry name" value="SUMF_sf"/>
</dbReference>
<dbReference type="Pfam" id="PF03781">
    <property type="entry name" value="FGE-sulfatase"/>
    <property type="match status" value="1"/>
</dbReference>
<proteinExistence type="predicted"/>
<reference evidence="3 4" key="1">
    <citation type="journal article" date="2019" name="Int. J. Syst. Evol. Microbiol.">
        <title>The Global Catalogue of Microorganisms (GCM) 10K type strain sequencing project: providing services to taxonomists for standard genome sequencing and annotation.</title>
        <authorList>
            <consortium name="The Broad Institute Genomics Platform"/>
            <consortium name="The Broad Institute Genome Sequencing Center for Infectious Disease"/>
            <person name="Wu L."/>
            <person name="Ma J."/>
        </authorList>
    </citation>
    <scope>NUCLEOTIDE SEQUENCE [LARGE SCALE GENOMIC DNA]</scope>
    <source>
        <strain evidence="3 4">JCM 13929</strain>
    </source>
</reference>
<evidence type="ECO:0000259" key="2">
    <source>
        <dbReference type="Pfam" id="PF03781"/>
    </source>
</evidence>
<dbReference type="InterPro" id="IPR016187">
    <property type="entry name" value="CTDL_fold"/>
</dbReference>
<evidence type="ECO:0000313" key="3">
    <source>
        <dbReference type="EMBL" id="GAA1665280.1"/>
    </source>
</evidence>
<dbReference type="Gene3D" id="3.90.1580.10">
    <property type="entry name" value="paralog of FGE (formylglycine-generating enzyme)"/>
    <property type="match status" value="1"/>
</dbReference>
<feature type="compositionally biased region" description="Basic and acidic residues" evidence="1">
    <location>
        <begin position="61"/>
        <end position="70"/>
    </location>
</feature>
<keyword evidence="4" id="KW-1185">Reference proteome</keyword>
<feature type="domain" description="Sulfatase-modifying factor enzyme-like" evidence="2">
    <location>
        <begin position="44"/>
        <end position="313"/>
    </location>
</feature>
<accession>A0ABN2G4Q5</accession>
<dbReference type="PANTHER" id="PTHR23150:SF19">
    <property type="entry name" value="FORMYLGLYCINE-GENERATING ENZYME"/>
    <property type="match status" value="1"/>
</dbReference>